<dbReference type="InterPro" id="IPR004358">
    <property type="entry name" value="Sig_transdc_His_kin-like_C"/>
</dbReference>
<feature type="domain" description="Histidine kinase" evidence="5">
    <location>
        <begin position="23"/>
        <end position="243"/>
    </location>
</feature>
<evidence type="ECO:0000313" key="6">
    <source>
        <dbReference type="EMBL" id="MBO1250161.1"/>
    </source>
</evidence>
<gene>
    <name evidence="6" type="ORF">J1777_10050</name>
</gene>
<keyword evidence="7" id="KW-1185">Reference proteome</keyword>
<evidence type="ECO:0000256" key="1">
    <source>
        <dbReference type="ARBA" id="ARBA00000085"/>
    </source>
</evidence>
<dbReference type="InterPro" id="IPR050351">
    <property type="entry name" value="BphY/WalK/GraS-like"/>
</dbReference>
<dbReference type="PANTHER" id="PTHR42878:SF15">
    <property type="entry name" value="BACTERIOPHYTOCHROME"/>
    <property type="match status" value="1"/>
</dbReference>
<dbReference type="InterPro" id="IPR005467">
    <property type="entry name" value="His_kinase_dom"/>
</dbReference>
<dbReference type="GO" id="GO:0000155">
    <property type="term" value="F:phosphorelay sensor kinase activity"/>
    <property type="evidence" value="ECO:0007669"/>
    <property type="project" value="InterPro"/>
</dbReference>
<protein>
    <recommendedName>
        <fullName evidence="2">histidine kinase</fullName>
        <ecNumber evidence="2">2.7.13.3</ecNumber>
    </recommendedName>
</protein>
<dbReference type="SUPFAM" id="SSF47384">
    <property type="entry name" value="Homodimeric domain of signal transducing histidine kinase"/>
    <property type="match status" value="1"/>
</dbReference>
<dbReference type="EMBL" id="JAFNME010000021">
    <property type="protein sequence ID" value="MBO1250161.1"/>
    <property type="molecule type" value="Genomic_DNA"/>
</dbReference>
<dbReference type="PROSITE" id="PS50109">
    <property type="entry name" value="HIS_KIN"/>
    <property type="match status" value="1"/>
</dbReference>
<sequence length="255" mass="27060">MTALPPEQELHLLRQQQEALLRAIAHDLPAPLRHIQSFAPLLVEAVQTLAAAAPHAAEAAADALECAQFMQQGAQRMGQMLQALAELSRAARMSLHLQAVEVVATCQALLPALQQQYPQAQFSLPAAPVWVQADAQALTQVLQQLLANACKFAAPTPQVQLQAVADGATWHCAVRDNGVGFEPGQAAQLFQPFARLHRESQFAGLGCGLALVQTLAVRHGAQARIAAQPGQGCTVQLAWPAAHPAAHQPNQTGPV</sequence>
<evidence type="ECO:0000259" key="5">
    <source>
        <dbReference type="PROSITE" id="PS50109"/>
    </source>
</evidence>
<dbReference type="RefSeq" id="WP_207575564.1">
    <property type="nucleotide sequence ID" value="NZ_JAFNME010000021.1"/>
</dbReference>
<reference evidence="6" key="1">
    <citation type="submission" date="2021-03" db="EMBL/GenBank/DDBJ databases">
        <title>Comamonas denitrificans.</title>
        <authorList>
            <person name="Finster K."/>
        </authorList>
    </citation>
    <scope>NUCLEOTIDE SEQUENCE</scope>
    <source>
        <strain evidence="6">MM2021_4</strain>
    </source>
</reference>
<keyword evidence="4 6" id="KW-0418">Kinase</keyword>
<dbReference type="Pfam" id="PF02518">
    <property type="entry name" value="HATPase_c"/>
    <property type="match status" value="1"/>
</dbReference>
<evidence type="ECO:0000256" key="3">
    <source>
        <dbReference type="ARBA" id="ARBA00022679"/>
    </source>
</evidence>
<accession>A0A939GZK7</accession>
<dbReference type="Gene3D" id="1.10.287.130">
    <property type="match status" value="1"/>
</dbReference>
<dbReference type="GO" id="GO:0030295">
    <property type="term" value="F:protein kinase activator activity"/>
    <property type="evidence" value="ECO:0007669"/>
    <property type="project" value="TreeGrafter"/>
</dbReference>
<dbReference type="SUPFAM" id="SSF55874">
    <property type="entry name" value="ATPase domain of HSP90 chaperone/DNA topoisomerase II/histidine kinase"/>
    <property type="match status" value="1"/>
</dbReference>
<comment type="caution">
    <text evidence="6">The sequence shown here is derived from an EMBL/GenBank/DDBJ whole genome shotgun (WGS) entry which is preliminary data.</text>
</comment>
<dbReference type="SMART" id="SM00387">
    <property type="entry name" value="HATPase_c"/>
    <property type="match status" value="1"/>
</dbReference>
<dbReference type="AlphaFoldDB" id="A0A939GZK7"/>
<keyword evidence="3" id="KW-0808">Transferase</keyword>
<dbReference type="Gene3D" id="3.30.565.10">
    <property type="entry name" value="Histidine kinase-like ATPase, C-terminal domain"/>
    <property type="match status" value="1"/>
</dbReference>
<organism evidence="6 7">
    <name type="scientific">Comamonas denitrificans</name>
    <dbReference type="NCBI Taxonomy" id="117506"/>
    <lineage>
        <taxon>Bacteria</taxon>
        <taxon>Pseudomonadati</taxon>
        <taxon>Pseudomonadota</taxon>
        <taxon>Betaproteobacteria</taxon>
        <taxon>Burkholderiales</taxon>
        <taxon>Comamonadaceae</taxon>
        <taxon>Comamonas</taxon>
    </lineage>
</organism>
<dbReference type="GO" id="GO:0000156">
    <property type="term" value="F:phosphorelay response regulator activity"/>
    <property type="evidence" value="ECO:0007669"/>
    <property type="project" value="TreeGrafter"/>
</dbReference>
<proteinExistence type="predicted"/>
<dbReference type="PRINTS" id="PR00344">
    <property type="entry name" value="BCTRLSENSOR"/>
</dbReference>
<dbReference type="InterPro" id="IPR036097">
    <property type="entry name" value="HisK_dim/P_sf"/>
</dbReference>
<dbReference type="GO" id="GO:0007234">
    <property type="term" value="P:osmosensory signaling via phosphorelay pathway"/>
    <property type="evidence" value="ECO:0007669"/>
    <property type="project" value="TreeGrafter"/>
</dbReference>
<dbReference type="EC" id="2.7.13.3" evidence="2"/>
<dbReference type="InterPro" id="IPR036890">
    <property type="entry name" value="HATPase_C_sf"/>
</dbReference>
<evidence type="ECO:0000313" key="7">
    <source>
        <dbReference type="Proteomes" id="UP000664731"/>
    </source>
</evidence>
<dbReference type="PANTHER" id="PTHR42878">
    <property type="entry name" value="TWO-COMPONENT HISTIDINE KINASE"/>
    <property type="match status" value="1"/>
</dbReference>
<dbReference type="InterPro" id="IPR003594">
    <property type="entry name" value="HATPase_dom"/>
</dbReference>
<name>A0A939GZK7_9BURK</name>
<dbReference type="Proteomes" id="UP000664731">
    <property type="component" value="Unassembled WGS sequence"/>
</dbReference>
<evidence type="ECO:0000256" key="4">
    <source>
        <dbReference type="ARBA" id="ARBA00022777"/>
    </source>
</evidence>
<comment type="catalytic activity">
    <reaction evidence="1">
        <text>ATP + protein L-histidine = ADP + protein N-phospho-L-histidine.</text>
        <dbReference type="EC" id="2.7.13.3"/>
    </reaction>
</comment>
<evidence type="ECO:0000256" key="2">
    <source>
        <dbReference type="ARBA" id="ARBA00012438"/>
    </source>
</evidence>